<feature type="transmembrane region" description="Helical" evidence="2">
    <location>
        <begin position="41"/>
        <end position="58"/>
    </location>
</feature>
<feature type="region of interest" description="Disordered" evidence="1">
    <location>
        <begin position="80"/>
        <end position="109"/>
    </location>
</feature>
<proteinExistence type="predicted"/>
<dbReference type="PANTHER" id="PTHR34978:SF3">
    <property type="entry name" value="SLR0241 PROTEIN"/>
    <property type="match status" value="1"/>
</dbReference>
<dbReference type="CDD" id="cd07341">
    <property type="entry name" value="M56_BlaR1_MecR1_like"/>
    <property type="match status" value="1"/>
</dbReference>
<evidence type="ECO:0000313" key="4">
    <source>
        <dbReference type="EMBL" id="GIQ64932.1"/>
    </source>
</evidence>
<feature type="transmembrane region" description="Helical" evidence="2">
    <location>
        <begin position="129"/>
        <end position="151"/>
    </location>
</feature>
<keyword evidence="2" id="KW-0812">Transmembrane</keyword>
<feature type="transmembrane region" description="Helical" evidence="2">
    <location>
        <begin position="12"/>
        <end position="29"/>
    </location>
</feature>
<gene>
    <name evidence="4" type="ORF">PACILC2_35000</name>
</gene>
<evidence type="ECO:0000259" key="3">
    <source>
        <dbReference type="Pfam" id="PF05569"/>
    </source>
</evidence>
<dbReference type="PANTHER" id="PTHR34978">
    <property type="entry name" value="POSSIBLE SENSOR-TRANSDUCER PROTEIN BLAR"/>
    <property type="match status" value="1"/>
</dbReference>
<dbReference type="EMBL" id="BOVJ01000113">
    <property type="protein sequence ID" value="GIQ64932.1"/>
    <property type="molecule type" value="Genomic_DNA"/>
</dbReference>
<evidence type="ECO:0000313" key="5">
    <source>
        <dbReference type="Proteomes" id="UP000680304"/>
    </source>
</evidence>
<accession>A0ABQ4N9S6</accession>
<protein>
    <recommendedName>
        <fullName evidence="3">Peptidase M56 domain-containing protein</fullName>
    </recommendedName>
</protein>
<dbReference type="Pfam" id="PF05569">
    <property type="entry name" value="Peptidase_M56"/>
    <property type="match status" value="1"/>
</dbReference>
<dbReference type="InterPro" id="IPR052173">
    <property type="entry name" value="Beta-lactam_resp_regulator"/>
</dbReference>
<name>A0ABQ4N9S6_9BACL</name>
<dbReference type="InterPro" id="IPR008756">
    <property type="entry name" value="Peptidase_M56"/>
</dbReference>
<evidence type="ECO:0000256" key="2">
    <source>
        <dbReference type="SAM" id="Phobius"/>
    </source>
</evidence>
<feature type="transmembrane region" description="Helical" evidence="2">
    <location>
        <begin position="243"/>
        <end position="262"/>
    </location>
</feature>
<keyword evidence="2" id="KW-1133">Transmembrane helix</keyword>
<dbReference type="RefSeq" id="WP_213529406.1">
    <property type="nucleotide sequence ID" value="NZ_BOVJ01000113.1"/>
</dbReference>
<reference evidence="4 5" key="1">
    <citation type="submission" date="2021-04" db="EMBL/GenBank/DDBJ databases">
        <title>Draft genome sequence of Paenibacillus cisolokensis, LC2-13A.</title>
        <authorList>
            <person name="Uke A."/>
            <person name="Chhe C."/>
            <person name="Baramee S."/>
            <person name="Kosugi A."/>
        </authorList>
    </citation>
    <scope>NUCLEOTIDE SEQUENCE [LARGE SCALE GENOMIC DNA]</scope>
    <source>
        <strain evidence="4 5">LC2-13A</strain>
    </source>
</reference>
<organism evidence="4 5">
    <name type="scientific">Paenibacillus cisolokensis</name>
    <dbReference type="NCBI Taxonomy" id="1658519"/>
    <lineage>
        <taxon>Bacteria</taxon>
        <taxon>Bacillati</taxon>
        <taxon>Bacillota</taxon>
        <taxon>Bacilli</taxon>
        <taxon>Bacillales</taxon>
        <taxon>Paenibacillaceae</taxon>
        <taxon>Paenibacillus</taxon>
    </lineage>
</organism>
<keyword evidence="2" id="KW-0472">Membrane</keyword>
<evidence type="ECO:0000256" key="1">
    <source>
        <dbReference type="SAM" id="MobiDB-lite"/>
    </source>
</evidence>
<comment type="caution">
    <text evidence="4">The sequence shown here is derived from an EMBL/GenBank/DDBJ whole genome shotgun (WGS) entry which is preliminary data.</text>
</comment>
<keyword evidence="5" id="KW-1185">Reference proteome</keyword>
<feature type="domain" description="Peptidase M56" evidence="3">
    <location>
        <begin position="12"/>
        <end position="326"/>
    </location>
</feature>
<dbReference type="Gene3D" id="3.30.2010.10">
    <property type="entry name" value="Metalloproteases ('zincins'), catalytic domain"/>
    <property type="match status" value="1"/>
</dbReference>
<feature type="compositionally biased region" description="Low complexity" evidence="1">
    <location>
        <begin position="88"/>
        <end position="102"/>
    </location>
</feature>
<dbReference type="Proteomes" id="UP000680304">
    <property type="component" value="Unassembled WGS sequence"/>
</dbReference>
<sequence length="541" mass="60209">MASLLTDVFYRVLSVSAMATVLVLLIFLVRWLLKNQLKPRWTYWLWMLLAVRLLLPWTPESSFSVFNLIPLETNETSTASHRAALENEPAAESKPASEAAAPLQPTEPVVQPPWSGLTGSMPETKSFPWMPFVSVVWLIGAVTMLGYILAVNMRFSMKIKKEPPVTDPKVKSVFEQCIQEMKVKRQVALIESNQASTPMLAGVVRPKLLMPGYALNTLNDSQLRYVFLHELSHVKRNDIAANWLMNVLLALHWFNPLLWYAYRKMREDQEIACDSLALTRIGPDESRDYAAAIIKLLEAFASQVRLAGVASISGNKKELKRRIIMITSLKNNSYKMSLLGLAVILIISGCALTNAKSAGNAGAGNENAQNEAPAQTDIPVQDEDEVQESNPSSDFAIRANGKLISLKDFDNQIRLAEILGEPISENTETLGDGADTHTGSQIKTLTYDGLQLTLFSADQDQYWVMKMDVAGGEYATAKGVQIGDTVEEIQKLYPDIEIAKDGRTDPNNCAYEIRNDEESNYLSFEVKDGIVEHISVYHLIP</sequence>